<dbReference type="InterPro" id="IPR001650">
    <property type="entry name" value="Helicase_C-like"/>
</dbReference>
<dbReference type="Pfam" id="PF07717">
    <property type="entry name" value="OB_NTP_bind"/>
    <property type="match status" value="1"/>
</dbReference>
<dbReference type="GO" id="GO:0003723">
    <property type="term" value="F:RNA binding"/>
    <property type="evidence" value="ECO:0007669"/>
    <property type="project" value="TreeGrafter"/>
</dbReference>
<dbReference type="FunFam" id="3.40.50.300:FF:000540">
    <property type="entry name" value="probable ATP-dependent RNA helicase DHX34"/>
    <property type="match status" value="1"/>
</dbReference>
<dbReference type="PANTHER" id="PTHR18934:SF221">
    <property type="entry name" value="ATP-DEPENDENT RNA HELICASE DHX34-RELATED"/>
    <property type="match status" value="1"/>
</dbReference>
<dbReference type="Pfam" id="PF00271">
    <property type="entry name" value="Helicase_C"/>
    <property type="match status" value="1"/>
</dbReference>
<dbReference type="OrthoDB" id="10253254at2759"/>
<accession>A0A2G8JEC5</accession>
<evidence type="ECO:0000256" key="1">
    <source>
        <dbReference type="ARBA" id="ARBA00022801"/>
    </source>
</evidence>
<dbReference type="GO" id="GO:0016787">
    <property type="term" value="F:hydrolase activity"/>
    <property type="evidence" value="ECO:0007669"/>
    <property type="project" value="UniProtKB-KW"/>
</dbReference>
<feature type="domain" description="Helicase C-terminal" evidence="4">
    <location>
        <begin position="32"/>
        <end position="200"/>
    </location>
</feature>
<dbReference type="InterPro" id="IPR007502">
    <property type="entry name" value="Helicase-assoc_dom"/>
</dbReference>
<feature type="region of interest" description="Disordered" evidence="3">
    <location>
        <begin position="782"/>
        <end position="809"/>
    </location>
</feature>
<dbReference type="PANTHER" id="PTHR18934">
    <property type="entry name" value="ATP-DEPENDENT RNA HELICASE"/>
    <property type="match status" value="1"/>
</dbReference>
<dbReference type="SMART" id="SM00490">
    <property type="entry name" value="HELICc"/>
    <property type="match status" value="1"/>
</dbReference>
<keyword evidence="2 5" id="KW-0547">Nucleotide-binding</keyword>
<keyword evidence="6" id="KW-1185">Reference proteome</keyword>
<dbReference type="InterPro" id="IPR027417">
    <property type="entry name" value="P-loop_NTPase"/>
</dbReference>
<dbReference type="EMBL" id="MRZV01002289">
    <property type="protein sequence ID" value="PIK34094.1"/>
    <property type="molecule type" value="Genomic_DNA"/>
</dbReference>
<dbReference type="CDD" id="cd18791">
    <property type="entry name" value="SF2_C_RHA"/>
    <property type="match status" value="1"/>
</dbReference>
<name>A0A2G8JEC5_STIJA</name>
<dbReference type="SUPFAM" id="SSF52540">
    <property type="entry name" value="P-loop containing nucleoside triphosphate hydrolases"/>
    <property type="match status" value="1"/>
</dbReference>
<keyword evidence="2 5" id="KW-0067">ATP-binding</keyword>
<dbReference type="Proteomes" id="UP000230750">
    <property type="component" value="Unassembled WGS sequence"/>
</dbReference>
<evidence type="ECO:0000313" key="6">
    <source>
        <dbReference type="Proteomes" id="UP000230750"/>
    </source>
</evidence>
<dbReference type="AlphaFoldDB" id="A0A2G8JEC5"/>
<proteinExistence type="predicted"/>
<dbReference type="Pfam" id="PF24485">
    <property type="entry name" value="zf-C2H2_DHX34"/>
    <property type="match status" value="1"/>
</dbReference>
<evidence type="ECO:0000259" key="4">
    <source>
        <dbReference type="PROSITE" id="PS51194"/>
    </source>
</evidence>
<protein>
    <submittedName>
        <fullName evidence="5">Putative ATP-dependent RNA helicase DHX34</fullName>
    </submittedName>
</protein>
<feature type="compositionally biased region" description="Basic residues" evidence="3">
    <location>
        <begin position="383"/>
        <end position="403"/>
    </location>
</feature>
<dbReference type="FunFam" id="1.20.120.1080:FF:000013">
    <property type="entry name" value="ATP-dependent RNA helicase DHX34"/>
    <property type="match status" value="1"/>
</dbReference>
<dbReference type="SMART" id="SM00847">
    <property type="entry name" value="HA2"/>
    <property type="match status" value="1"/>
</dbReference>
<evidence type="ECO:0000256" key="2">
    <source>
        <dbReference type="ARBA" id="ARBA00022806"/>
    </source>
</evidence>
<sequence>MDNNSLNVYVYLLPEIQIEKLDPRPYLRIMQRIDHKYPADQRGDLLVFMSGMKEISTLVEAANVYASQTERWIVLPLHSSLSIAEQDKVFDIAPEGVRKCIVSTNIAETSVTIDGVRFIIDSGKVKEMSYNAQAKMQQLQEFWISQASAEQRKGRAGRTGPGVCFRLYDESDFDGFQDYSTPEIQRVPLDSLALQMLSLGMKNPRVFPFIEPPPVASMETSLVFLREQGAVDANEKLTPVGTMLANLPVDVVIGKMLIMGTLFQMVEPVLCIAAALSVQSPFTNKAYHDSDAITARKPLESDQGDPFTLLSAFNEWIQVKAERGAGSRKWCKRRCLEEQRFYEMSKLKRQFRDLLKDHNMLGDGSQHNKGMYSVNERLERGRDRRKLSSLKRNKQKNPRKRKVLKLDFSNTEMDGGEEEEEEEESESFDISHLEFKLSHNMDKLQAAAQLNKRFSLRELNVLKVILCSGLYPQLAIADDCNSYRKDSDQVYHTKAKPFVVLHPNSIFANNPALLEPPPPEDDNVSLGSKGPLSNKHSLLSYVSLLETNKPYLVNTMKVPALQTILLYATSIDTNMDCTRIIADDWLEFTFTDCEGSQSLVSAVLQLRNVWTRLLAMKLKETELRDGLESPNLEIKHQERLLASKLAQFLDSDVKYTMKRTSQTELQTMYAGPLAVSDSKEFILYKSEQECFSSSCERRLPDKGLFYIWMTALFYLQVINNLRSTNRYSETLQIRHQFLFHILLSLADASADYISVLRKHWTCPICNQSMVITTLEKLEHEASCSEPEMTSSSQDQSDEAKSQGPKSLRRDYHCPICDEQFSFTTSEILKHRRDHQRTEESKVTS</sequence>
<dbReference type="Gene3D" id="3.40.50.300">
    <property type="entry name" value="P-loop containing nucleotide triphosphate hydrolases"/>
    <property type="match status" value="1"/>
</dbReference>
<dbReference type="InterPro" id="IPR056382">
    <property type="entry name" value="DHX34_Znf-C2H2"/>
</dbReference>
<reference evidence="5 6" key="1">
    <citation type="journal article" date="2017" name="PLoS Biol.">
        <title>The sea cucumber genome provides insights into morphological evolution and visceral regeneration.</title>
        <authorList>
            <person name="Zhang X."/>
            <person name="Sun L."/>
            <person name="Yuan J."/>
            <person name="Sun Y."/>
            <person name="Gao Y."/>
            <person name="Zhang L."/>
            <person name="Li S."/>
            <person name="Dai H."/>
            <person name="Hamel J.F."/>
            <person name="Liu C."/>
            <person name="Yu Y."/>
            <person name="Liu S."/>
            <person name="Lin W."/>
            <person name="Guo K."/>
            <person name="Jin S."/>
            <person name="Xu P."/>
            <person name="Storey K.B."/>
            <person name="Huan P."/>
            <person name="Zhang T."/>
            <person name="Zhou Y."/>
            <person name="Zhang J."/>
            <person name="Lin C."/>
            <person name="Li X."/>
            <person name="Xing L."/>
            <person name="Huo D."/>
            <person name="Sun M."/>
            <person name="Wang L."/>
            <person name="Mercier A."/>
            <person name="Li F."/>
            <person name="Yang H."/>
            <person name="Xiang J."/>
        </authorList>
    </citation>
    <scope>NUCLEOTIDE SEQUENCE [LARGE SCALE GENOMIC DNA]</scope>
    <source>
        <strain evidence="5">Shaxun</strain>
        <tissue evidence="5">Muscle</tissue>
    </source>
</reference>
<evidence type="ECO:0000313" key="5">
    <source>
        <dbReference type="EMBL" id="PIK34094.1"/>
    </source>
</evidence>
<feature type="compositionally biased region" description="Acidic residues" evidence="3">
    <location>
        <begin position="414"/>
        <end position="427"/>
    </location>
</feature>
<dbReference type="Gene3D" id="1.20.120.1080">
    <property type="match status" value="1"/>
</dbReference>
<gene>
    <name evidence="5" type="ORF">BSL78_29081</name>
</gene>
<dbReference type="STRING" id="307972.A0A2G8JEC5"/>
<keyword evidence="2 5" id="KW-0347">Helicase</keyword>
<dbReference type="InterPro" id="IPR011709">
    <property type="entry name" value="DEAD-box_helicase_OB_fold"/>
</dbReference>
<feature type="region of interest" description="Disordered" evidence="3">
    <location>
        <begin position="360"/>
        <end position="427"/>
    </location>
</feature>
<evidence type="ECO:0000256" key="3">
    <source>
        <dbReference type="SAM" id="MobiDB-lite"/>
    </source>
</evidence>
<dbReference type="GO" id="GO:0004386">
    <property type="term" value="F:helicase activity"/>
    <property type="evidence" value="ECO:0007669"/>
    <property type="project" value="UniProtKB-KW"/>
</dbReference>
<organism evidence="5 6">
    <name type="scientific">Stichopus japonicus</name>
    <name type="common">Sea cucumber</name>
    <dbReference type="NCBI Taxonomy" id="307972"/>
    <lineage>
        <taxon>Eukaryota</taxon>
        <taxon>Metazoa</taxon>
        <taxon>Echinodermata</taxon>
        <taxon>Eleutherozoa</taxon>
        <taxon>Echinozoa</taxon>
        <taxon>Holothuroidea</taxon>
        <taxon>Aspidochirotacea</taxon>
        <taxon>Aspidochirotida</taxon>
        <taxon>Stichopodidae</taxon>
        <taxon>Apostichopus</taxon>
    </lineage>
</organism>
<dbReference type="PROSITE" id="PS51194">
    <property type="entry name" value="HELICASE_CTER"/>
    <property type="match status" value="1"/>
</dbReference>
<keyword evidence="1" id="KW-0378">Hydrolase</keyword>
<comment type="caution">
    <text evidence="5">The sequence shown here is derived from an EMBL/GenBank/DDBJ whole genome shotgun (WGS) entry which is preliminary data.</text>
</comment>
<dbReference type="Pfam" id="PF21010">
    <property type="entry name" value="HA2_C"/>
    <property type="match status" value="1"/>
</dbReference>